<gene>
    <name evidence="2" type="ORF">JOC48_002837</name>
</gene>
<evidence type="ECO:0000313" key="3">
    <source>
        <dbReference type="Proteomes" id="UP001296943"/>
    </source>
</evidence>
<feature type="compositionally biased region" description="Basic and acidic residues" evidence="1">
    <location>
        <begin position="92"/>
        <end position="101"/>
    </location>
</feature>
<dbReference type="Proteomes" id="UP001296943">
    <property type="component" value="Unassembled WGS sequence"/>
</dbReference>
<evidence type="ECO:0000313" key="2">
    <source>
        <dbReference type="EMBL" id="MBM7572334.1"/>
    </source>
</evidence>
<keyword evidence="3" id="KW-1185">Reference proteome</keyword>
<organism evidence="2 3">
    <name type="scientific">Aquibacillus albus</name>
    <dbReference type="NCBI Taxonomy" id="1168171"/>
    <lineage>
        <taxon>Bacteria</taxon>
        <taxon>Bacillati</taxon>
        <taxon>Bacillota</taxon>
        <taxon>Bacilli</taxon>
        <taxon>Bacillales</taxon>
        <taxon>Bacillaceae</taxon>
        <taxon>Aquibacillus</taxon>
    </lineage>
</organism>
<dbReference type="RefSeq" id="WP_204500663.1">
    <property type="nucleotide sequence ID" value="NZ_JAFBDR010000016.1"/>
</dbReference>
<feature type="region of interest" description="Disordered" evidence="1">
    <location>
        <begin position="77"/>
        <end position="101"/>
    </location>
</feature>
<name>A0ABS2N2G6_9BACI</name>
<proteinExistence type="predicted"/>
<protein>
    <submittedName>
        <fullName evidence="2">Uncharacterized protein</fullName>
    </submittedName>
</protein>
<dbReference type="EMBL" id="JAFBDR010000016">
    <property type="protein sequence ID" value="MBM7572334.1"/>
    <property type="molecule type" value="Genomic_DNA"/>
</dbReference>
<sequence>MSILKGIFNGVKKEIMNYSHVAIKTGATNVGKQLANMSSDENHDEKQPSSFQLNNVPDALKTGIMETGQELIKIGRERLETGFQQQQNSEMSDTKKSTEEK</sequence>
<reference evidence="2 3" key="1">
    <citation type="submission" date="2021-01" db="EMBL/GenBank/DDBJ databases">
        <title>Genomic Encyclopedia of Type Strains, Phase IV (KMG-IV): sequencing the most valuable type-strain genomes for metagenomic binning, comparative biology and taxonomic classification.</title>
        <authorList>
            <person name="Goeker M."/>
        </authorList>
    </citation>
    <scope>NUCLEOTIDE SEQUENCE [LARGE SCALE GENOMIC DNA]</scope>
    <source>
        <strain evidence="2 3">DSM 23711</strain>
    </source>
</reference>
<evidence type="ECO:0000256" key="1">
    <source>
        <dbReference type="SAM" id="MobiDB-lite"/>
    </source>
</evidence>
<feature type="compositionally biased region" description="Polar residues" evidence="1">
    <location>
        <begin position="82"/>
        <end position="91"/>
    </location>
</feature>
<comment type="caution">
    <text evidence="2">The sequence shown here is derived from an EMBL/GenBank/DDBJ whole genome shotgun (WGS) entry which is preliminary data.</text>
</comment>
<accession>A0ABS2N2G6</accession>